<dbReference type="InterPro" id="IPR049914">
    <property type="entry name" value="PHD1-3/5-6"/>
</dbReference>
<feature type="region of interest" description="Disordered" evidence="6">
    <location>
        <begin position="166"/>
        <end position="210"/>
    </location>
</feature>
<accession>A0A2I0AC46</accession>
<evidence type="ECO:0000256" key="6">
    <source>
        <dbReference type="SAM" id="MobiDB-lite"/>
    </source>
</evidence>
<dbReference type="OrthoDB" id="787137at2759"/>
<feature type="compositionally biased region" description="Basic and acidic residues" evidence="6">
    <location>
        <begin position="725"/>
        <end position="741"/>
    </location>
</feature>
<evidence type="ECO:0000259" key="7">
    <source>
        <dbReference type="Pfam" id="PF23121"/>
    </source>
</evidence>
<dbReference type="PANTHER" id="PTHR33304:SF9">
    <property type="entry name" value="RING_FYVE_PHD ZINC FINGER SUPERFAMILY PROTEIN"/>
    <property type="match status" value="1"/>
</dbReference>
<keyword evidence="3" id="KW-0862">Zinc</keyword>
<feature type="region of interest" description="Disordered" evidence="6">
    <location>
        <begin position="878"/>
        <end position="900"/>
    </location>
</feature>
<gene>
    <name evidence="8" type="ORF">AXF42_Ash019032</name>
</gene>
<organism evidence="8 9">
    <name type="scientific">Apostasia shenzhenica</name>
    <dbReference type="NCBI Taxonomy" id="1088818"/>
    <lineage>
        <taxon>Eukaryota</taxon>
        <taxon>Viridiplantae</taxon>
        <taxon>Streptophyta</taxon>
        <taxon>Embryophyta</taxon>
        <taxon>Tracheophyta</taxon>
        <taxon>Spermatophyta</taxon>
        <taxon>Magnoliopsida</taxon>
        <taxon>Liliopsida</taxon>
        <taxon>Asparagales</taxon>
        <taxon>Orchidaceae</taxon>
        <taxon>Apostasioideae</taxon>
        <taxon>Apostasia</taxon>
    </lineage>
</organism>
<keyword evidence="2" id="KW-0863">Zinc-finger</keyword>
<feature type="compositionally biased region" description="Basic and acidic residues" evidence="6">
    <location>
        <begin position="670"/>
        <end position="680"/>
    </location>
</feature>
<reference evidence="8 9" key="1">
    <citation type="journal article" date="2017" name="Nature">
        <title>The Apostasia genome and the evolution of orchids.</title>
        <authorList>
            <person name="Zhang G.Q."/>
            <person name="Liu K.W."/>
            <person name="Li Z."/>
            <person name="Lohaus R."/>
            <person name="Hsiao Y.Y."/>
            <person name="Niu S.C."/>
            <person name="Wang J.Y."/>
            <person name="Lin Y.C."/>
            <person name="Xu Q."/>
            <person name="Chen L.J."/>
            <person name="Yoshida K."/>
            <person name="Fujiwara S."/>
            <person name="Wang Z.W."/>
            <person name="Zhang Y.Q."/>
            <person name="Mitsuda N."/>
            <person name="Wang M."/>
            <person name="Liu G.H."/>
            <person name="Pecoraro L."/>
            <person name="Huang H.X."/>
            <person name="Xiao X.J."/>
            <person name="Lin M."/>
            <person name="Wu X.Y."/>
            <person name="Wu W.L."/>
            <person name="Chen Y.Y."/>
            <person name="Chang S.B."/>
            <person name="Sakamoto S."/>
            <person name="Ohme-Takagi M."/>
            <person name="Yagi M."/>
            <person name="Zeng S.J."/>
            <person name="Shen C.Y."/>
            <person name="Yeh C.M."/>
            <person name="Luo Y.B."/>
            <person name="Tsai W.C."/>
            <person name="Van de Peer Y."/>
            <person name="Liu Z.J."/>
        </authorList>
    </citation>
    <scope>NUCLEOTIDE SEQUENCE [LARGE SCALE GENOMIC DNA]</scope>
    <source>
        <strain evidence="9">cv. Shenzhen</strain>
        <tissue evidence="8">Stem</tissue>
    </source>
</reference>
<name>A0A2I0AC46_9ASPA</name>
<protein>
    <recommendedName>
        <fullName evidence="7">AIPP2-like SPOC-like domain-containing protein</fullName>
    </recommendedName>
</protein>
<evidence type="ECO:0000256" key="4">
    <source>
        <dbReference type="ARBA" id="ARBA00023015"/>
    </source>
</evidence>
<evidence type="ECO:0000313" key="9">
    <source>
        <dbReference type="Proteomes" id="UP000236161"/>
    </source>
</evidence>
<dbReference type="GO" id="GO:0140566">
    <property type="term" value="F:histone reader activity"/>
    <property type="evidence" value="ECO:0007669"/>
    <property type="project" value="InterPro"/>
</dbReference>
<feature type="compositionally biased region" description="Polar residues" evidence="6">
    <location>
        <begin position="659"/>
        <end position="669"/>
    </location>
</feature>
<feature type="region of interest" description="Disordered" evidence="6">
    <location>
        <begin position="845"/>
        <end position="865"/>
    </location>
</feature>
<keyword evidence="1" id="KW-0479">Metal-binding</keyword>
<evidence type="ECO:0000256" key="1">
    <source>
        <dbReference type="ARBA" id="ARBA00022723"/>
    </source>
</evidence>
<dbReference type="GO" id="GO:0008270">
    <property type="term" value="F:zinc ion binding"/>
    <property type="evidence" value="ECO:0007669"/>
    <property type="project" value="UniProtKB-KW"/>
</dbReference>
<feature type="region of interest" description="Disordered" evidence="6">
    <location>
        <begin position="1"/>
        <end position="23"/>
    </location>
</feature>
<dbReference type="EMBL" id="KZ452000">
    <property type="protein sequence ID" value="PKA53124.1"/>
    <property type="molecule type" value="Genomic_DNA"/>
</dbReference>
<evidence type="ECO:0000256" key="2">
    <source>
        <dbReference type="ARBA" id="ARBA00022771"/>
    </source>
</evidence>
<dbReference type="GO" id="GO:0034244">
    <property type="term" value="P:negative regulation of transcription elongation by RNA polymerase II"/>
    <property type="evidence" value="ECO:0007669"/>
    <property type="project" value="InterPro"/>
</dbReference>
<keyword evidence="4" id="KW-0805">Transcription regulation</keyword>
<proteinExistence type="predicted"/>
<dbReference type="Pfam" id="PF23121">
    <property type="entry name" value="SPOC_AIPP2"/>
    <property type="match status" value="1"/>
</dbReference>
<feature type="domain" description="AIPP2-like SPOC-like" evidence="7">
    <location>
        <begin position="358"/>
        <end position="489"/>
    </location>
</feature>
<feature type="compositionally biased region" description="Polar residues" evidence="6">
    <location>
        <begin position="191"/>
        <end position="201"/>
    </location>
</feature>
<evidence type="ECO:0000256" key="3">
    <source>
        <dbReference type="ARBA" id="ARBA00022833"/>
    </source>
</evidence>
<dbReference type="InterPro" id="IPR056280">
    <property type="entry name" value="AIPP2-like_SPOC"/>
</dbReference>
<dbReference type="AlphaFoldDB" id="A0A2I0AC46"/>
<dbReference type="PANTHER" id="PTHR33304">
    <property type="match status" value="1"/>
</dbReference>
<feature type="compositionally biased region" description="Polar residues" evidence="6">
    <location>
        <begin position="884"/>
        <end position="895"/>
    </location>
</feature>
<feature type="compositionally biased region" description="Low complexity" evidence="6">
    <location>
        <begin position="177"/>
        <end position="190"/>
    </location>
</feature>
<evidence type="ECO:0000256" key="5">
    <source>
        <dbReference type="ARBA" id="ARBA00023163"/>
    </source>
</evidence>
<keyword evidence="9" id="KW-1185">Reference proteome</keyword>
<keyword evidence="5" id="KW-0804">Transcription</keyword>
<evidence type="ECO:0000313" key="8">
    <source>
        <dbReference type="EMBL" id="PKA53124.1"/>
    </source>
</evidence>
<sequence length="922" mass="100377">MAKSTTYRNLSSGFSNNQAAGKTQSLQSIHLDNAKGIKEVKGRNILEKKNSFAADESIVNSLAAADSKCPVMSNSKSTLNEGKVNNVPESSVHSINKGSDELYDLGGSRKPIPCPSKIIGSSNGKSNLDNYKLHQTPKNLIQTLNSASNGSCSKVDIASQCAVFQPSESGSRDRMTDSSSSTSSRLSSSGNQHSLTDTPPESTHKFSTELGSKCMMKTESRCIDELDEAEPMIRGKGNKVDKTEELLTVSVHMICESASGNCSSALCEKNISFVVDNKNNQDSLKLYTVDSKETVAKGNCGQLAGQPLDTFLVPKSESLNDFPTELNVKSFSDALPSEAPSLIATSRASAIPKLESIWQGTFNVLQSGSCPELFDGIQAHLSSYASDKVIEVSNKIPSKIVLEEVPHTILWPFQSQGIGPKEGNIALFFFAKDIECYEKGYSKLLDRMLKNDFSLKGNIDGTELLIFTSIKLPVNSQRWNRLFYLWGTFVGNWRENVCAIDQQKKTFGSNSRMVISNDSVVQNLGNIVTSTHLPESRRSSKIKPDPSTSVVDLQVKASEKEGKVCRTCHVQNSGKWVVADLNVPLDCTSFLVNDSTLTTTDQSNVINMPAIHEMPNIQSCFEVKHDGTCQDEIIDDGINSRISESSAHTTDIPVEASFSKASSEISTRNPGDECRNNDVNKRKRESSESDIAVVNIDSTGNTESRMIVSQLSSDNMQINTTEATPGKERESWMPSDGEREQKKACYSNGKVLENVDLSSKLSSKVHPLYPTIWRSHQEGRTVCIESSKPEVSCSVEKCFLPSDEPDVALLVLSSDDEDNPDLKAPALELALGGMSKSSNPVPIHPLFPSVDGSNQKKQYGPFTEKRDDISASSLTLSLGLPASGDQNSAKTSLKSEQALPERRSVNKSLFLFGGSLTPERNS</sequence>
<dbReference type="Proteomes" id="UP000236161">
    <property type="component" value="Unassembled WGS sequence"/>
</dbReference>
<dbReference type="STRING" id="1088818.A0A2I0AC46"/>
<feature type="region of interest" description="Disordered" evidence="6">
    <location>
        <begin position="722"/>
        <end position="741"/>
    </location>
</feature>
<feature type="region of interest" description="Disordered" evidence="6">
    <location>
        <begin position="659"/>
        <end position="687"/>
    </location>
</feature>